<dbReference type="InterPro" id="IPR050582">
    <property type="entry name" value="HAD-like_SerB"/>
</dbReference>
<keyword evidence="8" id="KW-0718">Serine biosynthesis</keyword>
<evidence type="ECO:0000256" key="1">
    <source>
        <dbReference type="ARBA" id="ARBA00001946"/>
    </source>
</evidence>
<dbReference type="SUPFAM" id="SSF56784">
    <property type="entry name" value="HAD-like"/>
    <property type="match status" value="1"/>
</dbReference>
<comment type="catalytic activity">
    <reaction evidence="10">
        <text>O-phospho-D-serine + H2O = D-serine + phosphate</text>
        <dbReference type="Rhea" id="RHEA:24873"/>
        <dbReference type="ChEBI" id="CHEBI:15377"/>
        <dbReference type="ChEBI" id="CHEBI:35247"/>
        <dbReference type="ChEBI" id="CHEBI:43474"/>
        <dbReference type="ChEBI" id="CHEBI:58680"/>
        <dbReference type="EC" id="3.1.3.3"/>
    </reaction>
</comment>
<evidence type="ECO:0000256" key="10">
    <source>
        <dbReference type="ARBA" id="ARBA00048523"/>
    </source>
</evidence>
<reference evidence="11" key="1">
    <citation type="submission" date="2020-04" db="EMBL/GenBank/DDBJ databases">
        <authorList>
            <person name="Zhang T."/>
        </authorList>
    </citation>
    <scope>NUCLEOTIDE SEQUENCE</scope>
    <source>
        <strain evidence="11">HKST-UBA02</strain>
    </source>
</reference>
<evidence type="ECO:0000256" key="7">
    <source>
        <dbReference type="ARBA" id="ARBA00022842"/>
    </source>
</evidence>
<evidence type="ECO:0000256" key="6">
    <source>
        <dbReference type="ARBA" id="ARBA00022801"/>
    </source>
</evidence>
<dbReference type="GO" id="GO:0000287">
    <property type="term" value="F:magnesium ion binding"/>
    <property type="evidence" value="ECO:0007669"/>
    <property type="project" value="TreeGrafter"/>
</dbReference>
<reference evidence="11" key="2">
    <citation type="journal article" date="2021" name="Microbiome">
        <title>Successional dynamics and alternative stable states in a saline activated sludge microbial community over 9 years.</title>
        <authorList>
            <person name="Wang Y."/>
            <person name="Ye J."/>
            <person name="Ju F."/>
            <person name="Liu L."/>
            <person name="Boyd J.A."/>
            <person name="Deng Y."/>
            <person name="Parks D.H."/>
            <person name="Jiang X."/>
            <person name="Yin X."/>
            <person name="Woodcroft B.J."/>
            <person name="Tyson G.W."/>
            <person name="Hugenholtz P."/>
            <person name="Polz M.F."/>
            <person name="Zhang T."/>
        </authorList>
    </citation>
    <scope>NUCLEOTIDE SEQUENCE</scope>
    <source>
        <strain evidence="11">HKST-UBA02</strain>
    </source>
</reference>
<comment type="cofactor">
    <cofactor evidence="1">
        <name>Mg(2+)</name>
        <dbReference type="ChEBI" id="CHEBI:18420"/>
    </cofactor>
</comment>
<organism evidence="11 12">
    <name type="scientific">candidate division WWE3 bacterium</name>
    <dbReference type="NCBI Taxonomy" id="2053526"/>
    <lineage>
        <taxon>Bacteria</taxon>
        <taxon>Katanobacteria</taxon>
    </lineage>
</organism>
<comment type="caution">
    <text evidence="11">The sequence shown here is derived from an EMBL/GenBank/DDBJ whole genome shotgun (WGS) entry which is preliminary data.</text>
</comment>
<keyword evidence="7" id="KW-0460">Magnesium</keyword>
<sequence>INEITTQGNTGEISFNESIVKRVEIIQPSQEDMVWLSNYYVDHRTDGLQEVVKFLHEKGISIHLISGSFKDALYGLQEVLGLDEKYVHANELIFDESGKYAGFDPTQLLANNNGKAKVIQMLNLDPTCIFVGDGYTDMEVKGVVDLFVGFGGVVERSIVKANADRYIYDLTDMIELVQD</sequence>
<dbReference type="PANTHER" id="PTHR43344">
    <property type="entry name" value="PHOSPHOSERINE PHOSPHATASE"/>
    <property type="match status" value="1"/>
</dbReference>
<evidence type="ECO:0000256" key="9">
    <source>
        <dbReference type="ARBA" id="ARBA00048138"/>
    </source>
</evidence>
<accession>A0A955LWK0</accession>
<dbReference type="InterPro" id="IPR036412">
    <property type="entry name" value="HAD-like_sf"/>
</dbReference>
<dbReference type="Pfam" id="PF00702">
    <property type="entry name" value="Hydrolase"/>
    <property type="match status" value="1"/>
</dbReference>
<dbReference type="GO" id="GO:0005737">
    <property type="term" value="C:cytoplasm"/>
    <property type="evidence" value="ECO:0007669"/>
    <property type="project" value="TreeGrafter"/>
</dbReference>
<proteinExistence type="predicted"/>
<dbReference type="Proteomes" id="UP000699691">
    <property type="component" value="Unassembled WGS sequence"/>
</dbReference>
<evidence type="ECO:0000256" key="2">
    <source>
        <dbReference type="ARBA" id="ARBA00005135"/>
    </source>
</evidence>
<dbReference type="AlphaFoldDB" id="A0A955LWK0"/>
<evidence type="ECO:0000313" key="11">
    <source>
        <dbReference type="EMBL" id="MCA9397920.1"/>
    </source>
</evidence>
<dbReference type="NCBIfam" id="TIGR01488">
    <property type="entry name" value="HAD-SF-IB"/>
    <property type="match status" value="1"/>
</dbReference>
<dbReference type="GO" id="GO:0006564">
    <property type="term" value="P:L-serine biosynthetic process"/>
    <property type="evidence" value="ECO:0007669"/>
    <property type="project" value="UniProtKB-KW"/>
</dbReference>
<comment type="pathway">
    <text evidence="2">Amino-acid biosynthesis; L-serine biosynthesis; L-serine from 3-phospho-D-glycerate: step 3/3.</text>
</comment>
<dbReference type="Gene3D" id="1.10.150.210">
    <property type="entry name" value="Phosphoserine phosphatase, domain 2"/>
    <property type="match status" value="1"/>
</dbReference>
<protein>
    <recommendedName>
        <fullName evidence="3">phosphoserine phosphatase</fullName>
        <ecNumber evidence="3">3.1.3.3</ecNumber>
    </recommendedName>
</protein>
<dbReference type="InterPro" id="IPR023214">
    <property type="entry name" value="HAD_sf"/>
</dbReference>
<evidence type="ECO:0000256" key="8">
    <source>
        <dbReference type="ARBA" id="ARBA00023299"/>
    </source>
</evidence>
<evidence type="ECO:0000313" key="12">
    <source>
        <dbReference type="Proteomes" id="UP000699691"/>
    </source>
</evidence>
<feature type="non-terminal residue" evidence="11">
    <location>
        <position position="1"/>
    </location>
</feature>
<name>A0A955LWK0_UNCKA</name>
<dbReference type="GO" id="GO:0036424">
    <property type="term" value="F:L-phosphoserine phosphatase activity"/>
    <property type="evidence" value="ECO:0007669"/>
    <property type="project" value="TreeGrafter"/>
</dbReference>
<evidence type="ECO:0000256" key="3">
    <source>
        <dbReference type="ARBA" id="ARBA00012640"/>
    </source>
</evidence>
<dbReference type="EMBL" id="JAGQKY010000196">
    <property type="protein sequence ID" value="MCA9397920.1"/>
    <property type="molecule type" value="Genomic_DNA"/>
</dbReference>
<keyword evidence="4" id="KW-0028">Amino-acid biosynthesis</keyword>
<dbReference type="PANTHER" id="PTHR43344:SF2">
    <property type="entry name" value="PHOSPHOSERINE PHOSPHATASE"/>
    <property type="match status" value="1"/>
</dbReference>
<dbReference type="Gene3D" id="3.40.50.1000">
    <property type="entry name" value="HAD superfamily/HAD-like"/>
    <property type="match status" value="1"/>
</dbReference>
<evidence type="ECO:0000256" key="5">
    <source>
        <dbReference type="ARBA" id="ARBA00022723"/>
    </source>
</evidence>
<dbReference type="EC" id="3.1.3.3" evidence="3"/>
<evidence type="ECO:0000256" key="4">
    <source>
        <dbReference type="ARBA" id="ARBA00022605"/>
    </source>
</evidence>
<gene>
    <name evidence="11" type="ORF">KC573_03745</name>
</gene>
<comment type="catalytic activity">
    <reaction evidence="9">
        <text>O-phospho-L-serine + H2O = L-serine + phosphate</text>
        <dbReference type="Rhea" id="RHEA:21208"/>
        <dbReference type="ChEBI" id="CHEBI:15377"/>
        <dbReference type="ChEBI" id="CHEBI:33384"/>
        <dbReference type="ChEBI" id="CHEBI:43474"/>
        <dbReference type="ChEBI" id="CHEBI:57524"/>
        <dbReference type="EC" id="3.1.3.3"/>
    </reaction>
</comment>
<keyword evidence="5" id="KW-0479">Metal-binding</keyword>
<keyword evidence="6" id="KW-0378">Hydrolase</keyword>